<keyword evidence="4" id="KW-1185">Reference proteome</keyword>
<feature type="domain" description="Swiss Army Knife RNA repair protein HAD" evidence="2">
    <location>
        <begin position="49"/>
        <end position="261"/>
    </location>
</feature>
<proteinExistence type="predicted"/>
<dbReference type="GO" id="GO:0000494">
    <property type="term" value="P:box C/D sno(s)RNA 3'-end processing"/>
    <property type="evidence" value="ECO:0007669"/>
    <property type="project" value="TreeGrafter"/>
</dbReference>
<dbReference type="InParanoid" id="A0A1C7NGR6"/>
<dbReference type="Pfam" id="PF10307">
    <property type="entry name" value="HAD_SAK_1"/>
    <property type="match status" value="1"/>
</dbReference>
<comment type="caution">
    <text evidence="3">The sequence shown here is derived from an EMBL/GenBank/DDBJ whole genome shotgun (WGS) entry which is preliminary data.</text>
</comment>
<dbReference type="PANTHER" id="PTHR10335">
    <property type="entry name" value="RRNA 2-O-METHYLTRANSFERASE FIBRILLARIN"/>
    <property type="match status" value="1"/>
</dbReference>
<dbReference type="GO" id="GO:0031428">
    <property type="term" value="C:box C/D methylation guide snoRNP complex"/>
    <property type="evidence" value="ECO:0007669"/>
    <property type="project" value="TreeGrafter"/>
</dbReference>
<dbReference type="PANTHER" id="PTHR10335:SF23">
    <property type="entry name" value="OB FOLD-CONTAINING PROTEIN, NUCLEIC ACID BINDING"/>
    <property type="match status" value="1"/>
</dbReference>
<dbReference type="OrthoDB" id="5596992at2759"/>
<accession>A0A1C7NGR6</accession>
<dbReference type="AlphaFoldDB" id="A0A1C7NGR6"/>
<dbReference type="GO" id="GO:0003723">
    <property type="term" value="F:RNA binding"/>
    <property type="evidence" value="ECO:0007669"/>
    <property type="project" value="TreeGrafter"/>
</dbReference>
<feature type="region of interest" description="Disordered" evidence="1">
    <location>
        <begin position="444"/>
        <end position="465"/>
    </location>
</feature>
<sequence>MITNYASITETELGVLQRQLERSPFFTHPPNQSPKRLAIFDFDSTLFFSPLLSPTIWHPNLIRVATAESVYGPGWWRDIRSLDLGPTDQLQKTAWEGYWNERIVAEARECINDPDVMTVVLTGRRYHPFHHIIPLMLTAKGLMFDVIGLRPDPEQVSEDHHWQISSGHVCYNLSPSVFDSTMHFKTCFILNVLHNIPSIEEVTMWDDRMPHVKRFKDYLWYLTQYETIKKGHVVYVPGIRPKYNPTWEKSVIAHIIQTHNKALLAHRYQGLDQGKIEQRAPYLTEDPLDASQKPLRLVPLPAATIVRLPSHLTQQLKDTFTPHFKAQFKINGQTAGEALEFFGDAVYLSHKEALNNRQLPIHGNLGDKVKMTVCSYSKSSLYFILHVKIDRKKFILPLWFKPSEYHDVFNKEPLRWIPVNPPVSITGHIDHAYRLGVVEKPLEKRSSLADEEEEEISRPSVRIRS</sequence>
<organism evidence="3 4">
    <name type="scientific">Choanephora cucurbitarum</name>
    <dbReference type="NCBI Taxonomy" id="101091"/>
    <lineage>
        <taxon>Eukaryota</taxon>
        <taxon>Fungi</taxon>
        <taxon>Fungi incertae sedis</taxon>
        <taxon>Mucoromycota</taxon>
        <taxon>Mucoromycotina</taxon>
        <taxon>Mucoromycetes</taxon>
        <taxon>Mucorales</taxon>
        <taxon>Mucorineae</taxon>
        <taxon>Choanephoraceae</taxon>
        <taxon>Choanephoroideae</taxon>
        <taxon>Choanephora</taxon>
    </lineage>
</organism>
<dbReference type="Proteomes" id="UP000093000">
    <property type="component" value="Unassembled WGS sequence"/>
</dbReference>
<dbReference type="EMBL" id="LUGH01000161">
    <property type="protein sequence ID" value="OBZ88293.1"/>
    <property type="molecule type" value="Genomic_DNA"/>
</dbReference>
<evidence type="ECO:0000313" key="3">
    <source>
        <dbReference type="EMBL" id="OBZ88293.1"/>
    </source>
</evidence>
<dbReference type="GO" id="GO:1990259">
    <property type="term" value="F:histone H2AQ104 methyltransferase activity"/>
    <property type="evidence" value="ECO:0007669"/>
    <property type="project" value="TreeGrafter"/>
</dbReference>
<evidence type="ECO:0000256" key="1">
    <source>
        <dbReference type="SAM" id="MobiDB-lite"/>
    </source>
</evidence>
<evidence type="ECO:0000259" key="2">
    <source>
        <dbReference type="Pfam" id="PF10307"/>
    </source>
</evidence>
<dbReference type="InterPro" id="IPR018812">
    <property type="entry name" value="SAK_HAD"/>
</dbReference>
<protein>
    <submittedName>
        <fullName evidence="3">Uncharacterized protein C4.02c</fullName>
    </submittedName>
</protein>
<name>A0A1C7NGR6_9FUNG</name>
<reference evidence="3 4" key="1">
    <citation type="submission" date="2016-03" db="EMBL/GenBank/DDBJ databases">
        <title>Choanephora cucurbitarum.</title>
        <authorList>
            <person name="Min B."/>
            <person name="Park H."/>
            <person name="Park J.-H."/>
            <person name="Shin H.-D."/>
            <person name="Choi I.-G."/>
        </authorList>
    </citation>
    <scope>NUCLEOTIDE SEQUENCE [LARGE SCALE GENOMIC DNA]</scope>
    <source>
        <strain evidence="3 4">KUS-F28377</strain>
    </source>
</reference>
<gene>
    <name evidence="3" type="primary">SPBC4.02c</name>
    <name evidence="3" type="ORF">A0J61_03652</name>
</gene>
<dbReference type="GO" id="GO:0032040">
    <property type="term" value="C:small-subunit processome"/>
    <property type="evidence" value="ECO:0007669"/>
    <property type="project" value="TreeGrafter"/>
</dbReference>
<dbReference type="GO" id="GO:0008649">
    <property type="term" value="F:rRNA methyltransferase activity"/>
    <property type="evidence" value="ECO:0007669"/>
    <property type="project" value="TreeGrafter"/>
</dbReference>
<evidence type="ECO:0000313" key="4">
    <source>
        <dbReference type="Proteomes" id="UP000093000"/>
    </source>
</evidence>